<dbReference type="NCBIfam" id="TIGR00398">
    <property type="entry name" value="metG"/>
    <property type="match status" value="1"/>
</dbReference>
<accession>A0A927M2N8</accession>
<dbReference type="Gene3D" id="1.10.730.10">
    <property type="entry name" value="Isoleucyl-tRNA Synthetase, Domain 1"/>
    <property type="match status" value="1"/>
</dbReference>
<organism evidence="14 15">
    <name type="scientific">Plantactinospora soyae</name>
    <dbReference type="NCBI Taxonomy" id="1544732"/>
    <lineage>
        <taxon>Bacteria</taxon>
        <taxon>Bacillati</taxon>
        <taxon>Actinomycetota</taxon>
        <taxon>Actinomycetes</taxon>
        <taxon>Micromonosporales</taxon>
        <taxon>Micromonosporaceae</taxon>
        <taxon>Plantactinospora</taxon>
    </lineage>
</organism>
<keyword evidence="15" id="KW-1185">Reference proteome</keyword>
<dbReference type="Gene3D" id="3.40.50.620">
    <property type="entry name" value="HUPs"/>
    <property type="match status" value="1"/>
</dbReference>
<dbReference type="GO" id="GO:0004825">
    <property type="term" value="F:methionine-tRNA ligase activity"/>
    <property type="evidence" value="ECO:0007669"/>
    <property type="project" value="UniProtKB-UniRule"/>
</dbReference>
<dbReference type="PRINTS" id="PR01041">
    <property type="entry name" value="TRNASYNTHMET"/>
</dbReference>
<dbReference type="InterPro" id="IPR029038">
    <property type="entry name" value="MetRS_Zn"/>
</dbReference>
<keyword evidence="9 11" id="KW-0030">Aminoacyl-tRNA synthetase</keyword>
<dbReference type="CDD" id="cd07957">
    <property type="entry name" value="Anticodon_Ia_Met"/>
    <property type="match status" value="1"/>
</dbReference>
<feature type="binding site" evidence="11">
    <location>
        <position position="146"/>
    </location>
    <ligand>
        <name>Zn(2+)</name>
        <dbReference type="ChEBI" id="CHEBI:29105"/>
    </ligand>
</feature>
<dbReference type="AlphaFoldDB" id="A0A927M2N8"/>
<evidence type="ECO:0000313" key="15">
    <source>
        <dbReference type="Proteomes" id="UP000649753"/>
    </source>
</evidence>
<evidence type="ECO:0000256" key="3">
    <source>
        <dbReference type="ARBA" id="ARBA00008258"/>
    </source>
</evidence>
<keyword evidence="7 11" id="KW-0067">ATP-binding</keyword>
<dbReference type="SUPFAM" id="SSF52374">
    <property type="entry name" value="Nucleotidylyl transferase"/>
    <property type="match status" value="1"/>
</dbReference>
<feature type="short sequence motif" description="'HIGH' region" evidence="11">
    <location>
        <begin position="11"/>
        <end position="21"/>
    </location>
</feature>
<evidence type="ECO:0000256" key="10">
    <source>
        <dbReference type="ARBA" id="ARBA00047364"/>
    </source>
</evidence>
<dbReference type="InterPro" id="IPR023458">
    <property type="entry name" value="Met-tRNA_ligase_1"/>
</dbReference>
<evidence type="ECO:0000256" key="9">
    <source>
        <dbReference type="ARBA" id="ARBA00023146"/>
    </source>
</evidence>
<dbReference type="Gene3D" id="2.20.28.20">
    <property type="entry name" value="Methionyl-tRNA synthetase, Zn-domain"/>
    <property type="match status" value="1"/>
</dbReference>
<dbReference type="Pfam" id="PF19303">
    <property type="entry name" value="Anticodon_3"/>
    <property type="match status" value="1"/>
</dbReference>
<dbReference type="SUPFAM" id="SSF57770">
    <property type="entry name" value="Methionyl-tRNA synthetase (MetRS), Zn-domain"/>
    <property type="match status" value="1"/>
</dbReference>
<dbReference type="InterPro" id="IPR041872">
    <property type="entry name" value="Anticodon_Met"/>
</dbReference>
<feature type="domain" description="Methionyl/Leucyl tRNA synthetase" evidence="12">
    <location>
        <begin position="5"/>
        <end position="414"/>
    </location>
</feature>
<dbReference type="InterPro" id="IPR014758">
    <property type="entry name" value="Met-tRNA_synth"/>
</dbReference>
<dbReference type="PANTHER" id="PTHR45765:SF1">
    <property type="entry name" value="METHIONINE--TRNA LIGASE, CYTOPLASMIC"/>
    <property type="match status" value="1"/>
</dbReference>
<dbReference type="FunFam" id="2.20.28.20:FF:000001">
    <property type="entry name" value="Methionine--tRNA ligase"/>
    <property type="match status" value="1"/>
</dbReference>
<comment type="cofactor">
    <cofactor evidence="11">
        <name>Zn(2+)</name>
        <dbReference type="ChEBI" id="CHEBI:29105"/>
    </cofactor>
    <text evidence="11">Binds 1 zinc ion per subunit.</text>
</comment>
<dbReference type="InterPro" id="IPR014729">
    <property type="entry name" value="Rossmann-like_a/b/a_fold"/>
</dbReference>
<keyword evidence="11" id="KW-0862">Zinc</keyword>
<dbReference type="SUPFAM" id="SSF47323">
    <property type="entry name" value="Anticodon-binding domain of a subclass of class I aminoacyl-tRNA synthetases"/>
    <property type="match status" value="1"/>
</dbReference>
<evidence type="ECO:0000256" key="4">
    <source>
        <dbReference type="ARBA" id="ARBA00022490"/>
    </source>
</evidence>
<feature type="binding site" evidence="11">
    <location>
        <position position="143"/>
    </location>
    <ligand>
        <name>Zn(2+)</name>
        <dbReference type="ChEBI" id="CHEBI:29105"/>
    </ligand>
</feature>
<comment type="function">
    <text evidence="1 11">Is required not only for elongation of protein synthesis but also for the initiation of all mRNA translation through initiator tRNA(fMet) aminoacylation.</text>
</comment>
<evidence type="ECO:0000256" key="5">
    <source>
        <dbReference type="ARBA" id="ARBA00022598"/>
    </source>
</evidence>
<evidence type="ECO:0000256" key="2">
    <source>
        <dbReference type="ARBA" id="ARBA00004496"/>
    </source>
</evidence>
<keyword evidence="11" id="KW-0479">Metal-binding</keyword>
<evidence type="ECO:0000256" key="6">
    <source>
        <dbReference type="ARBA" id="ARBA00022741"/>
    </source>
</evidence>
<protein>
    <recommendedName>
        <fullName evidence="11">Methionine--tRNA ligase</fullName>
        <ecNumber evidence="11">6.1.1.10</ecNumber>
    </recommendedName>
    <alternativeName>
        <fullName evidence="11">Methionyl-tRNA synthetase</fullName>
        <shortName evidence="11">MetRS</shortName>
    </alternativeName>
</protein>
<feature type="binding site" evidence="11">
    <location>
        <position position="156"/>
    </location>
    <ligand>
        <name>Zn(2+)</name>
        <dbReference type="ChEBI" id="CHEBI:29105"/>
    </ligand>
</feature>
<comment type="catalytic activity">
    <reaction evidence="10 11">
        <text>tRNA(Met) + L-methionine + ATP = L-methionyl-tRNA(Met) + AMP + diphosphate</text>
        <dbReference type="Rhea" id="RHEA:13481"/>
        <dbReference type="Rhea" id="RHEA-COMP:9667"/>
        <dbReference type="Rhea" id="RHEA-COMP:9698"/>
        <dbReference type="ChEBI" id="CHEBI:30616"/>
        <dbReference type="ChEBI" id="CHEBI:33019"/>
        <dbReference type="ChEBI" id="CHEBI:57844"/>
        <dbReference type="ChEBI" id="CHEBI:78442"/>
        <dbReference type="ChEBI" id="CHEBI:78530"/>
        <dbReference type="ChEBI" id="CHEBI:456215"/>
        <dbReference type="EC" id="6.1.1.10"/>
    </reaction>
</comment>
<dbReference type="InterPro" id="IPR009080">
    <property type="entry name" value="tRNAsynth_Ia_anticodon-bd"/>
</dbReference>
<dbReference type="InterPro" id="IPR015413">
    <property type="entry name" value="Methionyl/Leucyl_tRNA_Synth"/>
</dbReference>
<dbReference type="EC" id="6.1.1.10" evidence="11"/>
<dbReference type="GO" id="GO:0005829">
    <property type="term" value="C:cytosol"/>
    <property type="evidence" value="ECO:0007669"/>
    <property type="project" value="TreeGrafter"/>
</dbReference>
<dbReference type="EMBL" id="JADBEB010000001">
    <property type="protein sequence ID" value="MBE1486894.1"/>
    <property type="molecule type" value="Genomic_DNA"/>
</dbReference>
<feature type="short sequence motif" description="'KMSKS' region" evidence="11">
    <location>
        <begin position="351"/>
        <end position="355"/>
    </location>
</feature>
<evidence type="ECO:0000256" key="1">
    <source>
        <dbReference type="ARBA" id="ARBA00003314"/>
    </source>
</evidence>
<dbReference type="RefSeq" id="WP_192766838.1">
    <property type="nucleotide sequence ID" value="NZ_JADBEB010000001.1"/>
</dbReference>
<keyword evidence="8 11" id="KW-0648">Protein biosynthesis</keyword>
<comment type="similarity">
    <text evidence="3 11">Belongs to the class-I aminoacyl-tRNA synthetase family. MetG type 1 subfamily.</text>
</comment>
<dbReference type="GO" id="GO:0006431">
    <property type="term" value="P:methionyl-tRNA aminoacylation"/>
    <property type="evidence" value="ECO:0007669"/>
    <property type="project" value="UniProtKB-UniRule"/>
</dbReference>
<reference evidence="14" key="1">
    <citation type="submission" date="2020-10" db="EMBL/GenBank/DDBJ databases">
        <title>Sequencing the genomes of 1000 actinobacteria strains.</title>
        <authorList>
            <person name="Klenk H.-P."/>
        </authorList>
    </citation>
    <scope>NUCLEOTIDE SEQUENCE</scope>
    <source>
        <strain evidence="14">DSM 46832</strain>
    </source>
</reference>
<dbReference type="GO" id="GO:0046872">
    <property type="term" value="F:metal ion binding"/>
    <property type="evidence" value="ECO:0007669"/>
    <property type="project" value="UniProtKB-KW"/>
</dbReference>
<feature type="domain" description="Methionyl-tRNA synthetase anticodon-binding" evidence="13">
    <location>
        <begin position="434"/>
        <end position="531"/>
    </location>
</feature>
<evidence type="ECO:0000259" key="12">
    <source>
        <dbReference type="Pfam" id="PF09334"/>
    </source>
</evidence>
<dbReference type="Proteomes" id="UP000649753">
    <property type="component" value="Unassembled WGS sequence"/>
</dbReference>
<keyword evidence="4 11" id="KW-0963">Cytoplasm</keyword>
<comment type="caution">
    <text evidence="14">The sequence shown here is derived from an EMBL/GenBank/DDBJ whole genome shotgun (WGS) entry which is preliminary data.</text>
</comment>
<comment type="subcellular location">
    <subcellularLocation>
        <location evidence="2 11">Cytoplasm</location>
    </subcellularLocation>
</comment>
<dbReference type="HAMAP" id="MF_00098">
    <property type="entry name" value="Met_tRNA_synth_type1"/>
    <property type="match status" value="1"/>
</dbReference>
<feature type="binding site" evidence="11">
    <location>
        <position position="354"/>
    </location>
    <ligand>
        <name>ATP</name>
        <dbReference type="ChEBI" id="CHEBI:30616"/>
    </ligand>
</feature>
<evidence type="ECO:0000256" key="11">
    <source>
        <dbReference type="HAMAP-Rule" id="MF_00098"/>
    </source>
</evidence>
<dbReference type="Pfam" id="PF09334">
    <property type="entry name" value="tRNA-synt_1g"/>
    <property type="match status" value="1"/>
</dbReference>
<evidence type="ECO:0000259" key="13">
    <source>
        <dbReference type="Pfam" id="PF19303"/>
    </source>
</evidence>
<gene>
    <name evidence="11" type="primary">metG</name>
    <name evidence="14" type="ORF">H4W31_002532</name>
</gene>
<keyword evidence="5 11" id="KW-0436">Ligase</keyword>
<dbReference type="PANTHER" id="PTHR45765">
    <property type="entry name" value="METHIONINE--TRNA LIGASE"/>
    <property type="match status" value="1"/>
</dbReference>
<comment type="subunit">
    <text evidence="11">Monomer.</text>
</comment>
<evidence type="ECO:0000256" key="8">
    <source>
        <dbReference type="ARBA" id="ARBA00022917"/>
    </source>
</evidence>
<dbReference type="GO" id="GO:0005524">
    <property type="term" value="F:ATP binding"/>
    <property type="evidence" value="ECO:0007669"/>
    <property type="project" value="UniProtKB-UniRule"/>
</dbReference>
<proteinExistence type="inferred from homology"/>
<name>A0A927M2N8_9ACTN</name>
<sequence>MSHVLAAVAWPYANGPRHIGHVSGFGVPSDVFSRYMRMAGHDVLMVSGTDEHGTPIQVQADKEGVTPRELADRYNRVIVEDLHGLGLSYDLFTRTTTGNHYAVVQELFETLHRNGYIVPKVTMGAISPSTGRTLPDRYIEGTCPICGYEHARGDQCDNCGNQLDPIDLVNPRSKINGETPKFVETEHFFLDLPAFAQALGKWLDGREGWRPNVLRFSKNLLDDLQPRAITRDLEWGVPIPLEGWRDRGDKRIYVWFDAVIGYLSASIEWARRSGDPEAWRRWWSADAEGKDARGYYFMGKDNIVFHSVIWPALLLGYDGEGDRAGEPGDLGRLNLPTEVVSSEFLTMEGKKFSSSRQIVIYVRDFLARYDADALRYFIAVAGPESQDTDFTWAEFLRRNNDELVAGWGNLVNRSISMAAKNFGAIPPIDPAGLTAADEALLATARTGFTTVGQLIERHRQKQAIGEAMRVVGEANKYLSEQAPWKLKAESDKPRMGTILHVALQVVSDANTLLTPFLPHSAQQVHELLGGTGVHAPMPSIVPVDDLDGGPSYPVLTGDYTVGAKWKSVPVEAGRALATPKPVFRKLDPSIVDEELARLGQPGG</sequence>
<evidence type="ECO:0000313" key="14">
    <source>
        <dbReference type="EMBL" id="MBE1486894.1"/>
    </source>
</evidence>
<evidence type="ECO:0000256" key="7">
    <source>
        <dbReference type="ARBA" id="ARBA00022840"/>
    </source>
</evidence>
<dbReference type="CDD" id="cd00814">
    <property type="entry name" value="MetRS_core"/>
    <property type="match status" value="1"/>
</dbReference>
<keyword evidence="6 11" id="KW-0547">Nucleotide-binding</keyword>
<feature type="binding site" evidence="11">
    <location>
        <position position="159"/>
    </location>
    <ligand>
        <name>Zn(2+)</name>
        <dbReference type="ChEBI" id="CHEBI:29105"/>
    </ligand>
</feature>
<dbReference type="InterPro" id="IPR033911">
    <property type="entry name" value="MetRS_core"/>
</dbReference>